<proteinExistence type="predicted"/>
<name>A0A5J4Z4X9_PORPP</name>
<accession>A0A5J4Z4X9</accession>
<evidence type="ECO:0000256" key="1">
    <source>
        <dbReference type="SAM" id="MobiDB-lite"/>
    </source>
</evidence>
<dbReference type="SUPFAM" id="SSF81296">
    <property type="entry name" value="E set domains"/>
    <property type="match status" value="1"/>
</dbReference>
<feature type="domain" description="IPT/TIG" evidence="2">
    <location>
        <begin position="146"/>
        <end position="211"/>
    </location>
</feature>
<dbReference type="InterPro" id="IPR013783">
    <property type="entry name" value="Ig-like_fold"/>
</dbReference>
<evidence type="ECO:0000259" key="2">
    <source>
        <dbReference type="Pfam" id="PF01833"/>
    </source>
</evidence>
<evidence type="ECO:0000313" key="3">
    <source>
        <dbReference type="EMBL" id="KAA8498280.1"/>
    </source>
</evidence>
<comment type="caution">
    <text evidence="3">The sequence shown here is derived from an EMBL/GenBank/DDBJ whole genome shotgun (WGS) entry which is preliminary data.</text>
</comment>
<dbReference type="Gene3D" id="2.60.40.10">
    <property type="entry name" value="Immunoglobulins"/>
    <property type="match status" value="1"/>
</dbReference>
<dbReference type="EMBL" id="VRMN01000001">
    <property type="protein sequence ID" value="KAA8498280.1"/>
    <property type="molecule type" value="Genomic_DNA"/>
</dbReference>
<gene>
    <name evidence="3" type="ORF">FVE85_5865</name>
</gene>
<dbReference type="Pfam" id="PF01833">
    <property type="entry name" value="TIG"/>
    <property type="match status" value="1"/>
</dbReference>
<evidence type="ECO:0000313" key="4">
    <source>
        <dbReference type="Proteomes" id="UP000324585"/>
    </source>
</evidence>
<reference evidence="4" key="1">
    <citation type="journal article" date="2019" name="Nat. Commun.">
        <title>Expansion of phycobilisome linker gene families in mesophilic red algae.</title>
        <authorList>
            <person name="Lee J."/>
            <person name="Kim D."/>
            <person name="Bhattacharya D."/>
            <person name="Yoon H.S."/>
        </authorList>
    </citation>
    <scope>NUCLEOTIDE SEQUENCE [LARGE SCALE GENOMIC DNA]</scope>
    <source>
        <strain evidence="4">CCMP 1328</strain>
    </source>
</reference>
<dbReference type="OrthoDB" id="407555at2759"/>
<sequence length="290" mass="31518">MEIKVVALRVAAEDALAIEHTLSNVSSSDTLGTCMSRFFEEALRIHRALESSSSGSSSRSSGQRRVAEVMWRTQARLVHAGRVYGMEHVHSETLESLNIANGAILRLLPLPNVRFIEVELREDERQDGNVPLPSAPQAERSPIHVRELHPRGAMSSGGVRVCVFGSHFQEGARVKFGTIVVPAIRHSHDLLVCTAPAHEPGVVSVEVEISPMRNGGVRRARKKQSEADSEFSDPSDYTQDGVSFTYVSLADLDGTLALVCESGVKPFGQEVCNDEEQAASVNNQPPPGMT</sequence>
<dbReference type="Proteomes" id="UP000324585">
    <property type="component" value="Unassembled WGS sequence"/>
</dbReference>
<organism evidence="3 4">
    <name type="scientific">Porphyridium purpureum</name>
    <name type="common">Red alga</name>
    <name type="synonym">Porphyridium cruentum</name>
    <dbReference type="NCBI Taxonomy" id="35688"/>
    <lineage>
        <taxon>Eukaryota</taxon>
        <taxon>Rhodophyta</taxon>
        <taxon>Bangiophyceae</taxon>
        <taxon>Porphyridiales</taxon>
        <taxon>Porphyridiaceae</taxon>
        <taxon>Porphyridium</taxon>
    </lineage>
</organism>
<dbReference type="InterPro" id="IPR002909">
    <property type="entry name" value="IPT_dom"/>
</dbReference>
<dbReference type="InterPro" id="IPR014756">
    <property type="entry name" value="Ig_E-set"/>
</dbReference>
<protein>
    <recommendedName>
        <fullName evidence="2">IPT/TIG domain-containing protein</fullName>
    </recommendedName>
</protein>
<keyword evidence="4" id="KW-1185">Reference proteome</keyword>
<feature type="region of interest" description="Disordered" evidence="1">
    <location>
        <begin position="216"/>
        <end position="235"/>
    </location>
</feature>
<dbReference type="AlphaFoldDB" id="A0A5J4Z4X9"/>